<sequence>MDWKSNFDERELKEVEFCVLYKQQFSHGTNAHNLRVIVAKMASILSNAESVINQEPEQPLTARP</sequence>
<dbReference type="AlphaFoldDB" id="X0RYU3"/>
<dbReference type="EMBL" id="BARS01007671">
    <property type="protein sequence ID" value="GAF68166.1"/>
    <property type="molecule type" value="Genomic_DNA"/>
</dbReference>
<gene>
    <name evidence="1" type="ORF">S01H1_14728</name>
</gene>
<name>X0RYU3_9ZZZZ</name>
<proteinExistence type="predicted"/>
<comment type="caution">
    <text evidence="1">The sequence shown here is derived from an EMBL/GenBank/DDBJ whole genome shotgun (WGS) entry which is preliminary data.</text>
</comment>
<protein>
    <submittedName>
        <fullName evidence="1">Uncharacterized protein</fullName>
    </submittedName>
</protein>
<organism evidence="1">
    <name type="scientific">marine sediment metagenome</name>
    <dbReference type="NCBI Taxonomy" id="412755"/>
    <lineage>
        <taxon>unclassified sequences</taxon>
        <taxon>metagenomes</taxon>
        <taxon>ecological metagenomes</taxon>
    </lineage>
</organism>
<accession>X0RYU3</accession>
<reference evidence="1" key="1">
    <citation type="journal article" date="2014" name="Front. Microbiol.">
        <title>High frequency of phylogenetically diverse reductive dehalogenase-homologous genes in deep subseafloor sedimentary metagenomes.</title>
        <authorList>
            <person name="Kawai M."/>
            <person name="Futagami T."/>
            <person name="Toyoda A."/>
            <person name="Takaki Y."/>
            <person name="Nishi S."/>
            <person name="Hori S."/>
            <person name="Arai W."/>
            <person name="Tsubouchi T."/>
            <person name="Morono Y."/>
            <person name="Uchiyama I."/>
            <person name="Ito T."/>
            <person name="Fujiyama A."/>
            <person name="Inagaki F."/>
            <person name="Takami H."/>
        </authorList>
    </citation>
    <scope>NUCLEOTIDE SEQUENCE</scope>
    <source>
        <strain evidence="1">Expedition CK06-06</strain>
    </source>
</reference>
<evidence type="ECO:0000313" key="1">
    <source>
        <dbReference type="EMBL" id="GAF68166.1"/>
    </source>
</evidence>